<dbReference type="Proteomes" id="UP001583193">
    <property type="component" value="Unassembled WGS sequence"/>
</dbReference>
<feature type="region of interest" description="Disordered" evidence="1">
    <location>
        <begin position="72"/>
        <end position="134"/>
    </location>
</feature>
<evidence type="ECO:0000313" key="3">
    <source>
        <dbReference type="Proteomes" id="UP001583193"/>
    </source>
</evidence>
<name>A0ABR3XVA4_9EURO</name>
<evidence type="ECO:0000256" key="1">
    <source>
        <dbReference type="SAM" id="MobiDB-lite"/>
    </source>
</evidence>
<keyword evidence="3" id="KW-1185">Reference proteome</keyword>
<gene>
    <name evidence="2" type="ORF">Plec18167_003950</name>
</gene>
<evidence type="ECO:0000313" key="2">
    <source>
        <dbReference type="EMBL" id="KAL1879493.1"/>
    </source>
</evidence>
<feature type="compositionally biased region" description="Acidic residues" evidence="1">
    <location>
        <begin position="95"/>
        <end position="110"/>
    </location>
</feature>
<comment type="caution">
    <text evidence="2">The sequence shown here is derived from an EMBL/GenBank/DDBJ whole genome shotgun (WGS) entry which is preliminary data.</text>
</comment>
<organism evidence="2 3">
    <name type="scientific">Paecilomyces lecythidis</name>
    <dbReference type="NCBI Taxonomy" id="3004212"/>
    <lineage>
        <taxon>Eukaryota</taxon>
        <taxon>Fungi</taxon>
        <taxon>Dikarya</taxon>
        <taxon>Ascomycota</taxon>
        <taxon>Pezizomycotina</taxon>
        <taxon>Eurotiomycetes</taxon>
        <taxon>Eurotiomycetidae</taxon>
        <taxon>Eurotiales</taxon>
        <taxon>Thermoascaceae</taxon>
        <taxon>Paecilomyces</taxon>
    </lineage>
</organism>
<reference evidence="2 3" key="1">
    <citation type="journal article" date="2024" name="IMA Fungus">
        <title>IMA Genome - F19 : A genome assembly and annotation guide to empower mycologists, including annotated draft genome sequences of Ceratocystis pirilliformis, Diaporthe australafricana, Fusarium ophioides, Paecilomyces lecythidis, and Sporothrix stenoceras.</title>
        <authorList>
            <person name="Aylward J."/>
            <person name="Wilson A.M."/>
            <person name="Visagie C.M."/>
            <person name="Spraker J."/>
            <person name="Barnes I."/>
            <person name="Buitendag C."/>
            <person name="Ceriani C."/>
            <person name="Del Mar Angel L."/>
            <person name="du Plessis D."/>
            <person name="Fuchs T."/>
            <person name="Gasser K."/>
            <person name="Kramer D."/>
            <person name="Li W."/>
            <person name="Munsamy K."/>
            <person name="Piso A."/>
            <person name="Price J.L."/>
            <person name="Sonnekus B."/>
            <person name="Thomas C."/>
            <person name="van der Nest A."/>
            <person name="van Dijk A."/>
            <person name="van Heerden A."/>
            <person name="van Vuuren N."/>
            <person name="Yilmaz N."/>
            <person name="Duong T.A."/>
            <person name="van der Merwe N.A."/>
            <person name="Wingfield M.J."/>
            <person name="Wingfield B.D."/>
        </authorList>
    </citation>
    <scope>NUCLEOTIDE SEQUENCE [LARGE SCALE GENOMIC DNA]</scope>
    <source>
        <strain evidence="2 3">CMW 18167</strain>
    </source>
</reference>
<protein>
    <submittedName>
        <fullName evidence="2">Uncharacterized protein</fullName>
    </submittedName>
</protein>
<sequence length="406" mass="45113">MGAPPWPRFEDASNEYVLDGQYLDELADALQTYSRMIVQYTLQYPLEKAPGHYVRELAAFTNQFTTQFLEHTRQEKEAAQHEEESVKEAEAKEEPTDESESEESEDDDTDHDNHNGEAQVHQAQDCNDRDMSSTTTFTQSVEDWADDVQCDVAPQHWTPTDDVGVKETPGDVAHSDMSGINLTIGIRWNDGRFPCENKKSRSILKEVQKAIRSSSNSLVMPVNLAAVWRSCGDGLEIRLYNSKDRETLIANSHSWVPLLPNGSKAIVIENTFPVVVRSVPHWVLTPSANLAHKKKAIECENGWPSDVNGIAYVGWLSGPPKHGNTGGLLVCVNFPGDANNIIEEGILLNGRRITKIERKDVATVSGVHFALGYIAQDIVSSAKIRMAVESVQIVEATMMLFHATVL</sequence>
<proteinExistence type="predicted"/>
<accession>A0ABR3XVA4</accession>
<feature type="compositionally biased region" description="Basic and acidic residues" evidence="1">
    <location>
        <begin position="72"/>
        <end position="94"/>
    </location>
</feature>
<dbReference type="EMBL" id="JAVDPF010000010">
    <property type="protein sequence ID" value="KAL1879493.1"/>
    <property type="molecule type" value="Genomic_DNA"/>
</dbReference>